<dbReference type="PROSITE" id="PS00893">
    <property type="entry name" value="NUDIX_BOX"/>
    <property type="match status" value="1"/>
</dbReference>
<keyword evidence="4" id="KW-0460">Magnesium</keyword>
<dbReference type="Gene3D" id="3.90.79.10">
    <property type="entry name" value="Nucleoside Triphosphate Pyrophosphohydrolase"/>
    <property type="match status" value="1"/>
</dbReference>
<keyword evidence="3 5" id="KW-0378">Hydrolase</keyword>
<evidence type="ECO:0000256" key="6">
    <source>
        <dbReference type="SAM" id="MobiDB-lite"/>
    </source>
</evidence>
<dbReference type="Proteomes" id="UP000253094">
    <property type="component" value="Unassembled WGS sequence"/>
</dbReference>
<dbReference type="EMBL" id="QOIL01000033">
    <property type="protein sequence ID" value="RCG20080.1"/>
    <property type="molecule type" value="Genomic_DNA"/>
</dbReference>
<dbReference type="InterPro" id="IPR000086">
    <property type="entry name" value="NUDIX_hydrolase_dom"/>
</dbReference>
<dbReference type="Pfam" id="PF00293">
    <property type="entry name" value="NUDIX"/>
    <property type="match status" value="1"/>
</dbReference>
<evidence type="ECO:0000256" key="5">
    <source>
        <dbReference type="RuleBase" id="RU003476"/>
    </source>
</evidence>
<dbReference type="InterPro" id="IPR020084">
    <property type="entry name" value="NUDIX_hydrolase_CS"/>
</dbReference>
<dbReference type="PRINTS" id="PR00502">
    <property type="entry name" value="NUDIXFAMILY"/>
</dbReference>
<dbReference type="GO" id="GO:0016787">
    <property type="term" value="F:hydrolase activity"/>
    <property type="evidence" value="ECO:0007669"/>
    <property type="project" value="UniProtKB-KW"/>
</dbReference>
<name>A0A367ESB9_9ACTN</name>
<reference evidence="8 9" key="1">
    <citation type="submission" date="2018-06" db="EMBL/GenBank/DDBJ databases">
        <title>Sphaerisporangium craniellae sp. nov., isolated from a marine sponge in the South China Sea.</title>
        <authorList>
            <person name="Li L."/>
        </authorList>
    </citation>
    <scope>NUCLEOTIDE SEQUENCE [LARGE SCALE GENOMIC DNA]</scope>
    <source>
        <strain evidence="8 9">CCTCC AA 208026</strain>
    </source>
</reference>
<dbReference type="InterPro" id="IPR015797">
    <property type="entry name" value="NUDIX_hydrolase-like_dom_sf"/>
</dbReference>
<evidence type="ECO:0000256" key="4">
    <source>
        <dbReference type="ARBA" id="ARBA00022842"/>
    </source>
</evidence>
<dbReference type="PANTHER" id="PTHR43046">
    <property type="entry name" value="GDP-MANNOSE MANNOSYL HYDROLASE"/>
    <property type="match status" value="1"/>
</dbReference>
<protein>
    <submittedName>
        <fullName evidence="8">NUDIX hydrolase</fullName>
    </submittedName>
</protein>
<dbReference type="OrthoDB" id="4247482at2"/>
<accession>A0A367ESB9</accession>
<feature type="domain" description="Nudix hydrolase" evidence="7">
    <location>
        <begin position="34"/>
        <end position="166"/>
    </location>
</feature>
<dbReference type="AlphaFoldDB" id="A0A367ESB9"/>
<gene>
    <name evidence="8" type="ORF">DQ384_37610</name>
</gene>
<dbReference type="PROSITE" id="PS51462">
    <property type="entry name" value="NUDIX"/>
    <property type="match status" value="1"/>
</dbReference>
<dbReference type="InterPro" id="IPR020476">
    <property type="entry name" value="Nudix_hydrolase"/>
</dbReference>
<dbReference type="PANTHER" id="PTHR43046:SF12">
    <property type="entry name" value="GDP-MANNOSE MANNOSYL HYDROLASE"/>
    <property type="match status" value="1"/>
</dbReference>
<dbReference type="SUPFAM" id="SSF55811">
    <property type="entry name" value="Nudix"/>
    <property type="match status" value="1"/>
</dbReference>
<evidence type="ECO:0000256" key="1">
    <source>
        <dbReference type="ARBA" id="ARBA00001946"/>
    </source>
</evidence>
<comment type="similarity">
    <text evidence="2 5">Belongs to the Nudix hydrolase family.</text>
</comment>
<comment type="caution">
    <text evidence="8">The sequence shown here is derived from an EMBL/GenBank/DDBJ whole genome shotgun (WGS) entry which is preliminary data.</text>
</comment>
<comment type="cofactor">
    <cofactor evidence="1">
        <name>Mg(2+)</name>
        <dbReference type="ChEBI" id="CHEBI:18420"/>
    </cofactor>
</comment>
<keyword evidence="9" id="KW-1185">Reference proteome</keyword>
<evidence type="ECO:0000256" key="3">
    <source>
        <dbReference type="ARBA" id="ARBA00022801"/>
    </source>
</evidence>
<sequence>MGALAPVGRPQRSRDARVPRGLGSASSGGAPPDHRHAQVSTAVALPTAAYLMASDDVGRWLLVRHRGRWQLPGGLVQRGESPLAAAERETSEETGLSLRAVELVIVAWVARRGHPGRLVFVFSAHLHTTAVRLQASELEAWRLSRPEEALRLLHPLIAERLKAARSGRRFVAQVPVR</sequence>
<evidence type="ECO:0000313" key="9">
    <source>
        <dbReference type="Proteomes" id="UP000253094"/>
    </source>
</evidence>
<feature type="region of interest" description="Disordered" evidence="6">
    <location>
        <begin position="1"/>
        <end position="38"/>
    </location>
</feature>
<proteinExistence type="inferred from homology"/>
<evidence type="ECO:0000256" key="2">
    <source>
        <dbReference type="ARBA" id="ARBA00005582"/>
    </source>
</evidence>
<evidence type="ECO:0000313" key="8">
    <source>
        <dbReference type="EMBL" id="RCG20080.1"/>
    </source>
</evidence>
<organism evidence="8 9">
    <name type="scientific">Sphaerisporangium album</name>
    <dbReference type="NCBI Taxonomy" id="509200"/>
    <lineage>
        <taxon>Bacteria</taxon>
        <taxon>Bacillati</taxon>
        <taxon>Actinomycetota</taxon>
        <taxon>Actinomycetes</taxon>
        <taxon>Streptosporangiales</taxon>
        <taxon>Streptosporangiaceae</taxon>
        <taxon>Sphaerisporangium</taxon>
    </lineage>
</organism>
<evidence type="ECO:0000259" key="7">
    <source>
        <dbReference type="PROSITE" id="PS51462"/>
    </source>
</evidence>